<proteinExistence type="predicted"/>
<accession>A0A1X0NIW5</accession>
<gene>
    <name evidence="2" type="ORF">TM35_000501040</name>
</gene>
<protein>
    <submittedName>
        <fullName evidence="2">Uncharacterized protein</fullName>
    </submittedName>
</protein>
<dbReference type="RefSeq" id="XP_028878116.1">
    <property type="nucleotide sequence ID" value="XM_029030551.1"/>
</dbReference>
<dbReference type="GeneID" id="39990331"/>
<comment type="caution">
    <text evidence="2">The sequence shown here is derived from an EMBL/GenBank/DDBJ whole genome shotgun (WGS) entry which is preliminary data.</text>
</comment>
<dbReference type="Proteomes" id="UP000192257">
    <property type="component" value="Unassembled WGS sequence"/>
</dbReference>
<evidence type="ECO:0000256" key="1">
    <source>
        <dbReference type="SAM" id="MobiDB-lite"/>
    </source>
</evidence>
<keyword evidence="3" id="KW-1185">Reference proteome</keyword>
<name>A0A1X0NIW5_9TRYP</name>
<sequence>VPCPGGVPGGVGPVGVPGMVGPVPGANVLPKTIPPQLHPPHNPGPAVKPAVPAVPAVPAFSHASNDMSLATQLNGGIGQAGVVVGQRGVRPADDKHENRPDVPSSVTKAHNGVLEGNMMDGKENVMERKKGEALEGPNIVNASKTETLQSP</sequence>
<evidence type="ECO:0000313" key="2">
    <source>
        <dbReference type="EMBL" id="ORC84050.1"/>
    </source>
</evidence>
<feature type="region of interest" description="Disordered" evidence="1">
    <location>
        <begin position="90"/>
        <end position="151"/>
    </location>
</feature>
<feature type="non-terminal residue" evidence="2">
    <location>
        <position position="1"/>
    </location>
</feature>
<reference evidence="2 3" key="1">
    <citation type="submission" date="2017-03" db="EMBL/GenBank/DDBJ databases">
        <title>An alternative strategy for trypanosome survival in the mammalian bloodstream revealed through genome and transcriptome analysis of the ubiquitous bovine parasite Trypanosoma (Megatrypanum) theileri.</title>
        <authorList>
            <person name="Kelly S."/>
            <person name="Ivens A."/>
            <person name="Mott A."/>
            <person name="O'Neill E."/>
            <person name="Emms D."/>
            <person name="Macleod O."/>
            <person name="Voorheis P."/>
            <person name="Matthews J."/>
            <person name="Matthews K."/>
            <person name="Carrington M."/>
        </authorList>
    </citation>
    <scope>NUCLEOTIDE SEQUENCE [LARGE SCALE GENOMIC DNA]</scope>
    <source>
        <strain evidence="2">Edinburgh</strain>
    </source>
</reference>
<dbReference type="AlphaFoldDB" id="A0A1X0NIW5"/>
<dbReference type="EMBL" id="NBCO01000050">
    <property type="protein sequence ID" value="ORC84050.1"/>
    <property type="molecule type" value="Genomic_DNA"/>
</dbReference>
<organism evidence="2 3">
    <name type="scientific">Trypanosoma theileri</name>
    <dbReference type="NCBI Taxonomy" id="67003"/>
    <lineage>
        <taxon>Eukaryota</taxon>
        <taxon>Discoba</taxon>
        <taxon>Euglenozoa</taxon>
        <taxon>Kinetoplastea</taxon>
        <taxon>Metakinetoplastina</taxon>
        <taxon>Trypanosomatida</taxon>
        <taxon>Trypanosomatidae</taxon>
        <taxon>Trypanosoma</taxon>
    </lineage>
</organism>
<dbReference type="VEuPathDB" id="TriTrypDB:TM35_000501040"/>
<evidence type="ECO:0000313" key="3">
    <source>
        <dbReference type="Proteomes" id="UP000192257"/>
    </source>
</evidence>
<feature type="non-terminal residue" evidence="2">
    <location>
        <position position="151"/>
    </location>
</feature>
<feature type="compositionally biased region" description="Polar residues" evidence="1">
    <location>
        <begin position="140"/>
        <end position="151"/>
    </location>
</feature>
<feature type="compositionally biased region" description="Basic and acidic residues" evidence="1">
    <location>
        <begin position="90"/>
        <end position="100"/>
    </location>
</feature>
<feature type="compositionally biased region" description="Basic and acidic residues" evidence="1">
    <location>
        <begin position="120"/>
        <end position="133"/>
    </location>
</feature>